<dbReference type="EMBL" id="LGRX02001943">
    <property type="protein sequence ID" value="KAK3285151.1"/>
    <property type="molecule type" value="Genomic_DNA"/>
</dbReference>
<dbReference type="SUPFAM" id="SSF53850">
    <property type="entry name" value="Periplasmic binding protein-like II"/>
    <property type="match status" value="1"/>
</dbReference>
<dbReference type="InterPro" id="IPR011009">
    <property type="entry name" value="Kinase-like_dom_sf"/>
</dbReference>
<dbReference type="Gene3D" id="1.10.510.10">
    <property type="entry name" value="Transferase(Phosphotransferase) domain 1"/>
    <property type="match status" value="1"/>
</dbReference>
<sequence>MPCYPSPITQTVSLLDGTQAVVTWTSCGDASVGNQSMWWNALEPEQCFGLSRPEHLCSRSTTGAHTCLVGEEWDKLRSAFNSSLTENRPERFAHLEVGNWLSYSLSAAATRIILEEMMNFRVSLISRGGTYSAYERVSRHQNYLAIEAWASNSYTATANYYVFEDVLKQPFRADNNGEVVWASTGVSIPVQPQTAELFEKTVAIRERPTDHNLLGSTGEVGIFVILPQELRLDESLIVDFWRGLKQPRSLQLFPVDGTLSCEERLLEGNSCEDLERRFYCPSECPTTLWRGSEACCFHGKFHPPQCIPENVTYADIQADVNWKSPNCREFLHPDAGWDVGYFESVIVTLGLNFSVNYVGYDGLNSILRNRSHLGVPTIFYWWKPEPLILRYNASRVQLPEFSTNFDTEFSSSLDPLTSDIGFDQEVIHLTKIISQDVKTLEPDLFHLWERLFLDAEDLEALMRLHPLSGSHSTAQTVDEAACEWTKANVNRWKPWVRNSARASDYNVETPGASGAESFNTLEIVFLVLVPFCVPIIGMLIYAHLKETDDTILDRSLLANLSHSTDNSVLSSKNFCTWFEHQYNETPVIVQRVMLVSERWTERLPWAAKHSKTMAFTPDKFLRPHLLAILPRQCTGAAPDAEKASRSGLSDDQHESSLSGVRALVKRDLAIMCEKVQHPNVIETMGIVKDATGWLLVHNRSVGTTLFDVMNNSTMTFDAFCLLSITKNILAGMKYLHRKHPSIVYVCISSKNITIDGNLTAK</sequence>
<dbReference type="PROSITE" id="PS50011">
    <property type="entry name" value="PROTEIN_KINASE_DOM"/>
    <property type="match status" value="1"/>
</dbReference>
<evidence type="ECO:0000313" key="2">
    <source>
        <dbReference type="EMBL" id="KAK3285151.1"/>
    </source>
</evidence>
<keyword evidence="3" id="KW-1185">Reference proteome</keyword>
<feature type="non-terminal residue" evidence="2">
    <location>
        <position position="761"/>
    </location>
</feature>
<feature type="domain" description="Protein kinase" evidence="1">
    <location>
        <begin position="554"/>
        <end position="761"/>
    </location>
</feature>
<dbReference type="SUPFAM" id="SSF56112">
    <property type="entry name" value="Protein kinase-like (PK-like)"/>
    <property type="match status" value="1"/>
</dbReference>
<accession>A0AAE0LH33</accession>
<evidence type="ECO:0000313" key="3">
    <source>
        <dbReference type="Proteomes" id="UP001190700"/>
    </source>
</evidence>
<evidence type="ECO:0000259" key="1">
    <source>
        <dbReference type="PROSITE" id="PS50011"/>
    </source>
</evidence>
<organism evidence="2 3">
    <name type="scientific">Cymbomonas tetramitiformis</name>
    <dbReference type="NCBI Taxonomy" id="36881"/>
    <lineage>
        <taxon>Eukaryota</taxon>
        <taxon>Viridiplantae</taxon>
        <taxon>Chlorophyta</taxon>
        <taxon>Pyramimonadophyceae</taxon>
        <taxon>Pyramimonadales</taxon>
        <taxon>Pyramimonadaceae</taxon>
        <taxon>Cymbomonas</taxon>
    </lineage>
</organism>
<proteinExistence type="predicted"/>
<comment type="caution">
    <text evidence="2">The sequence shown here is derived from an EMBL/GenBank/DDBJ whole genome shotgun (WGS) entry which is preliminary data.</text>
</comment>
<protein>
    <recommendedName>
        <fullName evidence="1">Protein kinase domain-containing protein</fullName>
    </recommendedName>
</protein>
<dbReference type="GO" id="GO:0004672">
    <property type="term" value="F:protein kinase activity"/>
    <property type="evidence" value="ECO:0007669"/>
    <property type="project" value="InterPro"/>
</dbReference>
<name>A0AAE0LH33_9CHLO</name>
<dbReference type="Proteomes" id="UP001190700">
    <property type="component" value="Unassembled WGS sequence"/>
</dbReference>
<dbReference type="InterPro" id="IPR000719">
    <property type="entry name" value="Prot_kinase_dom"/>
</dbReference>
<gene>
    <name evidence="2" type="ORF">CYMTET_7227</name>
</gene>
<dbReference type="Pfam" id="PF00069">
    <property type="entry name" value="Pkinase"/>
    <property type="match status" value="1"/>
</dbReference>
<reference evidence="2 3" key="1">
    <citation type="journal article" date="2015" name="Genome Biol. Evol.">
        <title>Comparative Genomics of a Bacterivorous Green Alga Reveals Evolutionary Causalities and Consequences of Phago-Mixotrophic Mode of Nutrition.</title>
        <authorList>
            <person name="Burns J.A."/>
            <person name="Paasch A."/>
            <person name="Narechania A."/>
            <person name="Kim E."/>
        </authorList>
    </citation>
    <scope>NUCLEOTIDE SEQUENCE [LARGE SCALE GENOMIC DNA]</scope>
    <source>
        <strain evidence="2 3">PLY_AMNH</strain>
    </source>
</reference>
<dbReference type="AlphaFoldDB" id="A0AAE0LH33"/>
<dbReference type="GO" id="GO:0005524">
    <property type="term" value="F:ATP binding"/>
    <property type="evidence" value="ECO:0007669"/>
    <property type="project" value="InterPro"/>
</dbReference>